<evidence type="ECO:0000313" key="2">
    <source>
        <dbReference type="Proteomes" id="UP000615446"/>
    </source>
</evidence>
<accession>A0A8H3LRM3</accession>
<evidence type="ECO:0000313" key="1">
    <source>
        <dbReference type="EMBL" id="GES91824.1"/>
    </source>
</evidence>
<name>A0A8H3LRM3_9GLOM</name>
<organism evidence="1 2">
    <name type="scientific">Rhizophagus clarus</name>
    <dbReference type="NCBI Taxonomy" id="94130"/>
    <lineage>
        <taxon>Eukaryota</taxon>
        <taxon>Fungi</taxon>
        <taxon>Fungi incertae sedis</taxon>
        <taxon>Mucoromycota</taxon>
        <taxon>Glomeromycotina</taxon>
        <taxon>Glomeromycetes</taxon>
        <taxon>Glomerales</taxon>
        <taxon>Glomeraceae</taxon>
        <taxon>Rhizophagus</taxon>
    </lineage>
</organism>
<dbReference type="AlphaFoldDB" id="A0A8H3LRM3"/>
<protein>
    <submittedName>
        <fullName evidence="1">Uncharacterized protein</fullName>
    </submittedName>
</protein>
<comment type="caution">
    <text evidence="1">The sequence shown here is derived from an EMBL/GenBank/DDBJ whole genome shotgun (WGS) entry which is preliminary data.</text>
</comment>
<sequence length="116" mass="13809">MDPNDLENTDYNNENTLFEALWNESDNADNIDEIEYKFYFFILIQMADVVKKKRNKLMTIKYYWSVRENGGLMASLLDPRKKNLSFAMQEAIKRKEFDEFVQEDSDNCTIDLNLTK</sequence>
<gene>
    <name evidence="1" type="ORF">RCL2_001862400</name>
</gene>
<dbReference type="Proteomes" id="UP000615446">
    <property type="component" value="Unassembled WGS sequence"/>
</dbReference>
<dbReference type="EMBL" id="BLAL01000206">
    <property type="protein sequence ID" value="GES91824.1"/>
    <property type="molecule type" value="Genomic_DNA"/>
</dbReference>
<proteinExistence type="predicted"/>
<reference evidence="1" key="1">
    <citation type="submission" date="2019-10" db="EMBL/GenBank/DDBJ databases">
        <title>Conservation and host-specific expression of non-tandemly repeated heterogenous ribosome RNA gene in arbuscular mycorrhizal fungi.</title>
        <authorList>
            <person name="Maeda T."/>
            <person name="Kobayashi Y."/>
            <person name="Nakagawa T."/>
            <person name="Ezawa T."/>
            <person name="Yamaguchi K."/>
            <person name="Bino T."/>
            <person name="Nishimoto Y."/>
            <person name="Shigenobu S."/>
            <person name="Kawaguchi M."/>
        </authorList>
    </citation>
    <scope>NUCLEOTIDE SEQUENCE</scope>
    <source>
        <strain evidence="1">HR1</strain>
    </source>
</reference>